<gene>
    <name evidence="1" type="ORF">LMANV2_60091</name>
</gene>
<dbReference type="AlphaFoldDB" id="A0AAQ1SPX5"/>
<comment type="caution">
    <text evidence="1">The sequence shown here is derived from an EMBL/GenBank/DDBJ whole genome shotgun (WGS) entry which is preliminary data.</text>
</comment>
<evidence type="ECO:0000313" key="1">
    <source>
        <dbReference type="EMBL" id="SOR63070.1"/>
    </source>
</evidence>
<reference evidence="1 2" key="1">
    <citation type="submission" date="2017-11" db="EMBL/GenBank/DDBJ databases">
        <authorList>
            <person name="Lechat P."/>
        </authorList>
    </citation>
    <scope>NUCLEOTIDE SEQUENCE [LARGE SCALE GENOMIC DNA]</scope>
    <source>
        <strain evidence="1">L495</strain>
    </source>
</reference>
<dbReference type="EMBL" id="OEJX01000056">
    <property type="protein sequence ID" value="SOR63070.1"/>
    <property type="molecule type" value="Genomic_DNA"/>
</dbReference>
<name>A0AAQ1SPX5_LEPIR</name>
<accession>A0AAQ1SPX5</accession>
<dbReference type="Proteomes" id="UP000234460">
    <property type="component" value="Chromosome LMANV2"/>
</dbReference>
<organism evidence="1 2">
    <name type="scientific">Leptospira interrogans serovar Manilae</name>
    <dbReference type="NCBI Taxonomy" id="214675"/>
    <lineage>
        <taxon>Bacteria</taxon>
        <taxon>Pseudomonadati</taxon>
        <taxon>Spirochaetota</taxon>
        <taxon>Spirochaetia</taxon>
        <taxon>Leptospirales</taxon>
        <taxon>Leptospiraceae</taxon>
        <taxon>Leptospira</taxon>
    </lineage>
</organism>
<evidence type="ECO:0000313" key="2">
    <source>
        <dbReference type="Proteomes" id="UP000234460"/>
    </source>
</evidence>
<sequence>MSQKTSNNAQATHPIRSLRFDNYTPSHNESEIFFKNQFVPVWNW</sequence>
<proteinExistence type="predicted"/>
<protein>
    <submittedName>
        <fullName evidence="1">Uncharacterized protein</fullName>
    </submittedName>
</protein>